<evidence type="ECO:0000313" key="15">
    <source>
        <dbReference type="Proteomes" id="UP000197003"/>
    </source>
</evidence>
<evidence type="ECO:0000256" key="1">
    <source>
        <dbReference type="ARBA" id="ARBA00004389"/>
    </source>
</evidence>
<sequence length="241" mass="28249">MQKVSVVIPAYNEEERLPATLQRLRELSSSGLFQAEICEVVVVDDGSRDHTREVVEKLRSEWPPLRLCSLRENKGKGVAVKKGLVESHGDWILVADADMATPWEELNKLLSYSDRADLIMGSRALPESQIEVRQHWVRQSMGKIFNRIMRFFIGLPYKDTQCGFKLVRNEEVFRSKVLPLLSVERFAWDVELILFMEKFRLRVCEVPIRWQHKESSRVRLIHDSVEMLFAIRQMRRRLKKA</sequence>
<keyword evidence="5" id="KW-0328">Glycosyltransferase</keyword>
<dbReference type="GO" id="GO:0004581">
    <property type="term" value="F:dolichyl-phosphate beta-glucosyltransferase activity"/>
    <property type="evidence" value="ECO:0007669"/>
    <property type="project" value="UniProtKB-EC"/>
</dbReference>
<proteinExistence type="inferred from homology"/>
<dbReference type="Pfam" id="PF00535">
    <property type="entry name" value="Glycos_transf_2"/>
    <property type="match status" value="1"/>
</dbReference>
<evidence type="ECO:0000256" key="9">
    <source>
        <dbReference type="ARBA" id="ARBA00022968"/>
    </source>
</evidence>
<keyword evidence="7" id="KW-0812">Transmembrane</keyword>
<dbReference type="PANTHER" id="PTHR10859">
    <property type="entry name" value="GLYCOSYL TRANSFERASE"/>
    <property type="match status" value="1"/>
</dbReference>
<evidence type="ECO:0000256" key="10">
    <source>
        <dbReference type="ARBA" id="ARBA00022989"/>
    </source>
</evidence>
<keyword evidence="10" id="KW-1133">Transmembrane helix</keyword>
<dbReference type="InterPro" id="IPR035518">
    <property type="entry name" value="DPG_synthase"/>
</dbReference>
<comment type="similarity">
    <text evidence="3">Belongs to the glycosyltransferase 2 family.</text>
</comment>
<dbReference type="Proteomes" id="UP000197003">
    <property type="component" value="Chromosome"/>
</dbReference>
<dbReference type="OrthoDB" id="5291731at2"/>
<dbReference type="PANTHER" id="PTHR10859:SF91">
    <property type="entry name" value="DOLICHYL-PHOSPHATE BETA-GLUCOSYLTRANSFERASE"/>
    <property type="match status" value="1"/>
</dbReference>
<dbReference type="EMBL" id="CP020946">
    <property type="protein sequence ID" value="ASD63484.1"/>
    <property type="molecule type" value="Genomic_DNA"/>
</dbReference>
<evidence type="ECO:0000256" key="2">
    <source>
        <dbReference type="ARBA" id="ARBA00004922"/>
    </source>
</evidence>
<evidence type="ECO:0000256" key="11">
    <source>
        <dbReference type="ARBA" id="ARBA00023136"/>
    </source>
</evidence>
<comment type="pathway">
    <text evidence="2">Protein modification; protein glycosylation.</text>
</comment>
<comment type="subcellular location">
    <subcellularLocation>
        <location evidence="1">Endoplasmic reticulum membrane</location>
        <topology evidence="1">Single-pass membrane protein</topology>
    </subcellularLocation>
</comment>
<dbReference type="CDD" id="cd04188">
    <property type="entry name" value="DPG_synthase"/>
    <property type="match status" value="1"/>
</dbReference>
<dbReference type="EC" id="2.4.1.117" evidence="4"/>
<evidence type="ECO:0000256" key="5">
    <source>
        <dbReference type="ARBA" id="ARBA00022676"/>
    </source>
</evidence>
<evidence type="ECO:0000256" key="3">
    <source>
        <dbReference type="ARBA" id="ARBA00006739"/>
    </source>
</evidence>
<keyword evidence="6 14" id="KW-0808">Transferase</keyword>
<evidence type="ECO:0000256" key="6">
    <source>
        <dbReference type="ARBA" id="ARBA00022679"/>
    </source>
</evidence>
<evidence type="ECO:0000259" key="13">
    <source>
        <dbReference type="Pfam" id="PF00535"/>
    </source>
</evidence>
<evidence type="ECO:0000256" key="4">
    <source>
        <dbReference type="ARBA" id="ARBA00012583"/>
    </source>
</evidence>
<evidence type="ECO:0000256" key="8">
    <source>
        <dbReference type="ARBA" id="ARBA00022824"/>
    </source>
</evidence>
<comment type="catalytic activity">
    <reaction evidence="12">
        <text>a di-trans,poly-cis-dolichyl phosphate + UDP-alpha-D-glucose = a di-trans,poly-cis-dolichyl beta-D-glucosyl phosphate + UDP</text>
        <dbReference type="Rhea" id="RHEA:15401"/>
        <dbReference type="Rhea" id="RHEA-COMP:19498"/>
        <dbReference type="Rhea" id="RHEA-COMP:19502"/>
        <dbReference type="ChEBI" id="CHEBI:57525"/>
        <dbReference type="ChEBI" id="CHEBI:57683"/>
        <dbReference type="ChEBI" id="CHEBI:58223"/>
        <dbReference type="ChEBI" id="CHEBI:58885"/>
        <dbReference type="EC" id="2.4.1.117"/>
    </reaction>
    <physiologicalReaction direction="left-to-right" evidence="12">
        <dbReference type="Rhea" id="RHEA:15402"/>
    </physiologicalReaction>
</comment>
<feature type="domain" description="Glycosyltransferase 2-like" evidence="13">
    <location>
        <begin position="5"/>
        <end position="168"/>
    </location>
</feature>
<keyword evidence="8" id="KW-0256">Endoplasmic reticulum</keyword>
<accession>A0A1Z3N7N5</accession>
<keyword evidence="9" id="KW-0735">Signal-anchor</keyword>
<evidence type="ECO:0000313" key="14">
    <source>
        <dbReference type="EMBL" id="ASD63484.1"/>
    </source>
</evidence>
<organism evidence="14 15">
    <name type="scientific">Bdellovibrio bacteriovorus</name>
    <dbReference type="NCBI Taxonomy" id="959"/>
    <lineage>
        <taxon>Bacteria</taxon>
        <taxon>Pseudomonadati</taxon>
        <taxon>Bdellovibrionota</taxon>
        <taxon>Bdellovibrionia</taxon>
        <taxon>Bdellovibrionales</taxon>
        <taxon>Pseudobdellovibrionaceae</taxon>
        <taxon>Bdellovibrio</taxon>
    </lineage>
</organism>
<evidence type="ECO:0000256" key="12">
    <source>
        <dbReference type="ARBA" id="ARBA00045097"/>
    </source>
</evidence>
<evidence type="ECO:0000256" key="7">
    <source>
        <dbReference type="ARBA" id="ARBA00022692"/>
    </source>
</evidence>
<dbReference type="InterPro" id="IPR001173">
    <property type="entry name" value="Glyco_trans_2-like"/>
</dbReference>
<dbReference type="AlphaFoldDB" id="A0A1Z3N7N5"/>
<dbReference type="InterPro" id="IPR029044">
    <property type="entry name" value="Nucleotide-diphossugar_trans"/>
</dbReference>
<dbReference type="RefSeq" id="WP_088565020.1">
    <property type="nucleotide sequence ID" value="NZ_CP020946.1"/>
</dbReference>
<keyword evidence="11" id="KW-0472">Membrane</keyword>
<name>A0A1Z3N7N5_BDEBC</name>
<protein>
    <recommendedName>
        <fullName evidence="4">dolichyl-phosphate beta-glucosyltransferase</fullName>
        <ecNumber evidence="4">2.4.1.117</ecNumber>
    </recommendedName>
</protein>
<dbReference type="Gene3D" id="3.90.550.10">
    <property type="entry name" value="Spore Coat Polysaccharide Biosynthesis Protein SpsA, Chain A"/>
    <property type="match status" value="1"/>
</dbReference>
<dbReference type="GO" id="GO:0006487">
    <property type="term" value="P:protein N-linked glycosylation"/>
    <property type="evidence" value="ECO:0007669"/>
    <property type="project" value="TreeGrafter"/>
</dbReference>
<reference evidence="14 15" key="1">
    <citation type="submission" date="2017-04" db="EMBL/GenBank/DDBJ databases">
        <title>Whole genome sequence of Bdellovibrio bacteriovorus strain SSB218315.</title>
        <authorList>
            <person name="Oyedara O."/>
            <person name="Rodriguez-Perez M.A."/>
        </authorList>
    </citation>
    <scope>NUCLEOTIDE SEQUENCE [LARGE SCALE GENOMIC DNA]</scope>
    <source>
        <strain evidence="14 15">SSB218315</strain>
    </source>
</reference>
<gene>
    <name evidence="14" type="ORF">B9G79_07825</name>
</gene>
<dbReference type="SUPFAM" id="SSF53448">
    <property type="entry name" value="Nucleotide-diphospho-sugar transferases"/>
    <property type="match status" value="1"/>
</dbReference>